<evidence type="ECO:0000313" key="1">
    <source>
        <dbReference type="EMBL" id="OHE94315.1"/>
    </source>
</evidence>
<dbReference type="OrthoDB" id="3945550at2759"/>
<dbReference type="RefSeq" id="XP_022471478.1">
    <property type="nucleotide sequence ID" value="XM_022621990.1"/>
</dbReference>
<dbReference type="SUPFAM" id="SSF52047">
    <property type="entry name" value="RNI-like"/>
    <property type="match status" value="1"/>
</dbReference>
<accession>A0A1G4AYZ8</accession>
<gene>
    <name evidence="1" type="ORF">CORC01_10362</name>
</gene>
<dbReference type="Proteomes" id="UP000176998">
    <property type="component" value="Unassembled WGS sequence"/>
</dbReference>
<proteinExistence type="predicted"/>
<dbReference type="Gene3D" id="3.80.10.10">
    <property type="entry name" value="Ribonuclease Inhibitor"/>
    <property type="match status" value="1"/>
</dbReference>
<dbReference type="InterPro" id="IPR032675">
    <property type="entry name" value="LRR_dom_sf"/>
</dbReference>
<protein>
    <recommendedName>
        <fullName evidence="3">F-box domain-containing protein</fullName>
    </recommendedName>
</protein>
<organism evidence="1 2">
    <name type="scientific">Colletotrichum orchidophilum</name>
    <dbReference type="NCBI Taxonomy" id="1209926"/>
    <lineage>
        <taxon>Eukaryota</taxon>
        <taxon>Fungi</taxon>
        <taxon>Dikarya</taxon>
        <taxon>Ascomycota</taxon>
        <taxon>Pezizomycotina</taxon>
        <taxon>Sordariomycetes</taxon>
        <taxon>Hypocreomycetidae</taxon>
        <taxon>Glomerellales</taxon>
        <taxon>Glomerellaceae</taxon>
        <taxon>Colletotrichum</taxon>
    </lineage>
</organism>
<reference evidence="1 2" key="1">
    <citation type="submission" date="2016-09" db="EMBL/GenBank/DDBJ databases">
        <authorList>
            <person name="Capua I."/>
            <person name="De Benedictis P."/>
            <person name="Joannis T."/>
            <person name="Lombin L.H."/>
            <person name="Cattoli G."/>
        </authorList>
    </citation>
    <scope>NUCLEOTIDE SEQUENCE [LARGE SCALE GENOMIC DNA]</scope>
    <source>
        <strain evidence="1 2">IMI 309357</strain>
    </source>
</reference>
<comment type="caution">
    <text evidence="1">The sequence shown here is derived from an EMBL/GenBank/DDBJ whole genome shotgun (WGS) entry which is preliminary data.</text>
</comment>
<evidence type="ECO:0000313" key="2">
    <source>
        <dbReference type="Proteomes" id="UP000176998"/>
    </source>
</evidence>
<evidence type="ECO:0008006" key="3">
    <source>
        <dbReference type="Google" id="ProtNLM"/>
    </source>
</evidence>
<dbReference type="STRING" id="1209926.A0A1G4AYZ8"/>
<dbReference type="EMBL" id="MJBS01000102">
    <property type="protein sequence ID" value="OHE94315.1"/>
    <property type="molecule type" value="Genomic_DNA"/>
</dbReference>
<dbReference type="GeneID" id="34563500"/>
<keyword evidence="2" id="KW-1185">Reference proteome</keyword>
<name>A0A1G4AYZ8_9PEZI</name>
<dbReference type="AlphaFoldDB" id="A0A1G4AYZ8"/>
<sequence length="583" mass="65048">MSTPSLNLLPAETLISIAGHLNGVPGPDLSSFSLTNRAFHAAAACFLFRDIHILVKHPRRLQRDVDVWLAILERTNSARHVRRLRMTFVDKTLPHSDLYSPDRHIMLPVASKNAFCGKHKSPESRRLRDAFVDPESWTPMIRLLEALPGLTNLVIEHESSFSPLLLETLRTHHPSCRLELKSFDLHCVEGAAIDAHDVALLLSPQLQGISIKEYFQISTGHANESVVLRLIQGLSPSLKTVELEPVFGGRHKRRYDADFESELQNLILQIVNDSPVSGKNLSKISKSPELGSLRSLTLQKNNPDRLKAWFEATDFTALRHLRLNAGSRDLLWLTTHARFHHLENLELNYGEYRIGPPGNQEDVGIPGDVAVEFLAILPALTALSLEGQITSPAVQFALSKFGGSLRKLSIRPSYGFFSMQKYPKITSQDLNLLSKACSLVADLTITIAVPTFQTSSPEMVEACESLGRMRSLRSLHLTLRHSTIEVTSGPGGCRRARAYQRKCETTIGADIMGVTPAEIAKSVWETICGRGCRLELLQLDTIHHYSGTRKSDRVHQIRRVGAMGEGVVEDTLIRENGKLHWRE</sequence>